<feature type="domain" description="Response regulatory" evidence="8">
    <location>
        <begin position="3"/>
        <end position="119"/>
    </location>
</feature>
<evidence type="ECO:0000256" key="6">
    <source>
        <dbReference type="PROSITE-ProRule" id="PRU00169"/>
    </source>
</evidence>
<sequence length="365" mass="40564">MKRILVIEDDRFIREPLLELLEIEGFSVLGAENGKIGVEQAQEHLPDLILCDVTMPQLDGYEVLKALRQDTATAAIPFIFLTARGAKTDFRHGMALGADDYLTKPCDAKELLTAINSRFTKQAVLVEQSQQQLESLRSSIALSLPHELRTPLNGILGLAEVIIDDYKNIERQEILELTQGIHSAAERLYRLIQNFLLYSELEITARDDERLALLRSGETRIPAALIMAVATAIAKQEGREADLHLDLQDTKIQISDLKLKKVLEELIGNAFKFSAAGTPIHLSARIVDEGLRLTITDRGRGMTAEQLASLGAYMQFERKFYEQQGSGLGFAIAKRLIELHGGDITIDSIPEQQTTVQITFPGCQS</sequence>
<dbReference type="InterPro" id="IPR003594">
    <property type="entry name" value="HATPase_dom"/>
</dbReference>
<evidence type="ECO:0000256" key="3">
    <source>
        <dbReference type="ARBA" id="ARBA00022553"/>
    </source>
</evidence>
<evidence type="ECO:0000259" key="7">
    <source>
        <dbReference type="PROSITE" id="PS50109"/>
    </source>
</evidence>
<keyword evidence="4" id="KW-0808">Transferase</keyword>
<evidence type="ECO:0000259" key="8">
    <source>
        <dbReference type="PROSITE" id="PS50110"/>
    </source>
</evidence>
<dbReference type="SUPFAM" id="SSF55874">
    <property type="entry name" value="ATPase domain of HSP90 chaperone/DNA topoisomerase II/histidine kinase"/>
    <property type="match status" value="1"/>
</dbReference>
<evidence type="ECO:0000256" key="2">
    <source>
        <dbReference type="ARBA" id="ARBA00012438"/>
    </source>
</evidence>
<protein>
    <recommendedName>
        <fullName evidence="2">histidine kinase</fullName>
        <ecNumber evidence="2">2.7.13.3</ecNumber>
    </recommendedName>
</protein>
<dbReference type="InterPro" id="IPR036097">
    <property type="entry name" value="HisK_dim/P_sf"/>
</dbReference>
<dbReference type="CDD" id="cd00082">
    <property type="entry name" value="HisKA"/>
    <property type="match status" value="1"/>
</dbReference>
<dbReference type="PROSITE" id="PS50110">
    <property type="entry name" value="RESPONSE_REGULATORY"/>
    <property type="match status" value="1"/>
</dbReference>
<keyword evidence="4" id="KW-0418">Kinase</keyword>
<evidence type="ECO:0000256" key="1">
    <source>
        <dbReference type="ARBA" id="ARBA00000085"/>
    </source>
</evidence>
<dbReference type="Pfam" id="PF00512">
    <property type="entry name" value="HisKA"/>
    <property type="match status" value="1"/>
</dbReference>
<dbReference type="EMBL" id="JAMPLM010000016">
    <property type="protein sequence ID" value="MEP1060231.1"/>
    <property type="molecule type" value="Genomic_DNA"/>
</dbReference>
<dbReference type="InterPro" id="IPR001789">
    <property type="entry name" value="Sig_transdc_resp-reg_receiver"/>
</dbReference>
<dbReference type="PANTHER" id="PTHR43547">
    <property type="entry name" value="TWO-COMPONENT HISTIDINE KINASE"/>
    <property type="match status" value="1"/>
</dbReference>
<comment type="catalytic activity">
    <reaction evidence="1">
        <text>ATP + protein L-histidine = ADP + protein N-phospho-L-histidine.</text>
        <dbReference type="EC" id="2.7.13.3"/>
    </reaction>
</comment>
<dbReference type="Pfam" id="PF02518">
    <property type="entry name" value="HATPase_c"/>
    <property type="match status" value="1"/>
</dbReference>
<feature type="modified residue" description="4-aspartylphosphate" evidence="6">
    <location>
        <position position="52"/>
    </location>
</feature>
<comment type="caution">
    <text evidence="9">The sequence shown here is derived from an EMBL/GenBank/DDBJ whole genome shotgun (WGS) entry which is preliminary data.</text>
</comment>
<evidence type="ECO:0000313" key="9">
    <source>
        <dbReference type="EMBL" id="MEP1060231.1"/>
    </source>
</evidence>
<dbReference type="SMART" id="SM00448">
    <property type="entry name" value="REC"/>
    <property type="match status" value="1"/>
</dbReference>
<dbReference type="InterPro" id="IPR036890">
    <property type="entry name" value="HATPase_C_sf"/>
</dbReference>
<dbReference type="CDD" id="cd17574">
    <property type="entry name" value="REC_OmpR"/>
    <property type="match status" value="1"/>
</dbReference>
<dbReference type="RefSeq" id="WP_190446359.1">
    <property type="nucleotide sequence ID" value="NZ_JAMPLM010000016.1"/>
</dbReference>
<evidence type="ECO:0000313" key="10">
    <source>
        <dbReference type="Proteomes" id="UP001476950"/>
    </source>
</evidence>
<dbReference type="PRINTS" id="PR00344">
    <property type="entry name" value="BCTRLSENSOR"/>
</dbReference>
<dbReference type="Gene3D" id="3.40.50.2300">
    <property type="match status" value="1"/>
</dbReference>
<dbReference type="SMART" id="SM00388">
    <property type="entry name" value="HisKA"/>
    <property type="match status" value="1"/>
</dbReference>
<dbReference type="CDD" id="cd00075">
    <property type="entry name" value="HATPase"/>
    <property type="match status" value="1"/>
</dbReference>
<dbReference type="SUPFAM" id="SSF47384">
    <property type="entry name" value="Homodimeric domain of signal transducing histidine kinase"/>
    <property type="match status" value="1"/>
</dbReference>
<organism evidence="9 10">
    <name type="scientific">Stenomitos frigidus AS-A4</name>
    <dbReference type="NCBI Taxonomy" id="2933935"/>
    <lineage>
        <taxon>Bacteria</taxon>
        <taxon>Bacillati</taxon>
        <taxon>Cyanobacteriota</taxon>
        <taxon>Cyanophyceae</taxon>
        <taxon>Leptolyngbyales</taxon>
        <taxon>Leptolyngbyaceae</taxon>
        <taxon>Stenomitos</taxon>
    </lineage>
</organism>
<dbReference type="InterPro" id="IPR005467">
    <property type="entry name" value="His_kinase_dom"/>
</dbReference>
<dbReference type="Gene3D" id="1.10.287.130">
    <property type="match status" value="1"/>
</dbReference>
<evidence type="ECO:0000256" key="5">
    <source>
        <dbReference type="ARBA" id="ARBA00023012"/>
    </source>
</evidence>
<dbReference type="EC" id="2.7.13.3" evidence="2"/>
<reference evidence="9 10" key="1">
    <citation type="submission" date="2022-04" db="EMBL/GenBank/DDBJ databases">
        <title>Positive selection, recombination, and allopatry shape intraspecific diversity of widespread and dominant cyanobacteria.</title>
        <authorList>
            <person name="Wei J."/>
            <person name="Shu W."/>
            <person name="Hu C."/>
        </authorList>
    </citation>
    <scope>NUCLEOTIDE SEQUENCE [LARGE SCALE GENOMIC DNA]</scope>
    <source>
        <strain evidence="9 10">AS-A4</strain>
    </source>
</reference>
<proteinExistence type="predicted"/>
<dbReference type="Proteomes" id="UP001476950">
    <property type="component" value="Unassembled WGS sequence"/>
</dbReference>
<dbReference type="Pfam" id="PF00072">
    <property type="entry name" value="Response_reg"/>
    <property type="match status" value="1"/>
</dbReference>
<gene>
    <name evidence="9" type="ORF">NDI38_17485</name>
</gene>
<dbReference type="PROSITE" id="PS50109">
    <property type="entry name" value="HIS_KIN"/>
    <property type="match status" value="1"/>
</dbReference>
<dbReference type="SUPFAM" id="SSF52172">
    <property type="entry name" value="CheY-like"/>
    <property type="match status" value="1"/>
</dbReference>
<dbReference type="Gene3D" id="3.30.565.10">
    <property type="entry name" value="Histidine kinase-like ATPase, C-terminal domain"/>
    <property type="match status" value="1"/>
</dbReference>
<keyword evidence="3 6" id="KW-0597">Phosphoprotein</keyword>
<evidence type="ECO:0000256" key="4">
    <source>
        <dbReference type="ARBA" id="ARBA00022777"/>
    </source>
</evidence>
<dbReference type="InterPro" id="IPR004358">
    <property type="entry name" value="Sig_transdc_His_kin-like_C"/>
</dbReference>
<dbReference type="InterPro" id="IPR011006">
    <property type="entry name" value="CheY-like_superfamily"/>
</dbReference>
<name>A0ABV0KLW0_9CYAN</name>
<accession>A0ABV0KLW0</accession>
<dbReference type="InterPro" id="IPR003661">
    <property type="entry name" value="HisK_dim/P_dom"/>
</dbReference>
<dbReference type="SMART" id="SM00387">
    <property type="entry name" value="HATPase_c"/>
    <property type="match status" value="1"/>
</dbReference>
<keyword evidence="10" id="KW-1185">Reference proteome</keyword>
<dbReference type="PANTHER" id="PTHR43547:SF2">
    <property type="entry name" value="HYBRID SIGNAL TRANSDUCTION HISTIDINE KINASE C"/>
    <property type="match status" value="1"/>
</dbReference>
<keyword evidence="5" id="KW-0902">Two-component regulatory system</keyword>
<feature type="domain" description="Histidine kinase" evidence="7">
    <location>
        <begin position="143"/>
        <end position="364"/>
    </location>
</feature>